<reference evidence="9 10" key="1">
    <citation type="submission" date="2017-11" db="EMBL/GenBank/DDBJ databases">
        <title>Rhodohalobacter 15182 sp. nov., isolated from a salt lake.</title>
        <authorList>
            <person name="Han S."/>
        </authorList>
    </citation>
    <scope>NUCLEOTIDE SEQUENCE [LARGE SCALE GENOMIC DNA]</scope>
    <source>
        <strain evidence="9 10">15182</strain>
    </source>
</reference>
<evidence type="ECO:0000256" key="7">
    <source>
        <dbReference type="ARBA" id="ARBA00023237"/>
    </source>
</evidence>
<dbReference type="OrthoDB" id="367883at2"/>
<keyword evidence="7" id="KW-0998">Cell outer membrane</keyword>
<keyword evidence="5" id="KW-0812">Transmembrane</keyword>
<dbReference type="Proteomes" id="UP000233398">
    <property type="component" value="Unassembled WGS sequence"/>
</dbReference>
<gene>
    <name evidence="9" type="ORF">CWD77_14660</name>
</gene>
<dbReference type="GO" id="GO:0009279">
    <property type="term" value="C:cell outer membrane"/>
    <property type="evidence" value="ECO:0007669"/>
    <property type="project" value="UniProtKB-SubCell"/>
</dbReference>
<feature type="chain" id="PRO_5014754693" description="TolC family protein" evidence="8">
    <location>
        <begin position="27"/>
        <end position="447"/>
    </location>
</feature>
<evidence type="ECO:0000256" key="6">
    <source>
        <dbReference type="ARBA" id="ARBA00023136"/>
    </source>
</evidence>
<dbReference type="PANTHER" id="PTHR30026:SF20">
    <property type="entry name" value="OUTER MEMBRANE PROTEIN TOLC"/>
    <property type="match status" value="1"/>
</dbReference>
<evidence type="ECO:0000256" key="2">
    <source>
        <dbReference type="ARBA" id="ARBA00007613"/>
    </source>
</evidence>
<organism evidence="9 10">
    <name type="scientific">Rhodohalobacter barkolensis</name>
    <dbReference type="NCBI Taxonomy" id="2053187"/>
    <lineage>
        <taxon>Bacteria</taxon>
        <taxon>Pseudomonadati</taxon>
        <taxon>Balneolota</taxon>
        <taxon>Balneolia</taxon>
        <taxon>Balneolales</taxon>
        <taxon>Balneolaceae</taxon>
        <taxon>Rhodohalobacter</taxon>
    </lineage>
</organism>
<evidence type="ECO:0000256" key="1">
    <source>
        <dbReference type="ARBA" id="ARBA00004442"/>
    </source>
</evidence>
<keyword evidence="8" id="KW-0732">Signal</keyword>
<name>A0A2N0VEN6_9BACT</name>
<protein>
    <recommendedName>
        <fullName evidence="11">TolC family protein</fullName>
    </recommendedName>
</protein>
<evidence type="ECO:0000313" key="9">
    <source>
        <dbReference type="EMBL" id="PKD42647.1"/>
    </source>
</evidence>
<keyword evidence="6" id="KW-0472">Membrane</keyword>
<evidence type="ECO:0008006" key="11">
    <source>
        <dbReference type="Google" id="ProtNLM"/>
    </source>
</evidence>
<keyword evidence="3" id="KW-0813">Transport</keyword>
<evidence type="ECO:0000256" key="4">
    <source>
        <dbReference type="ARBA" id="ARBA00022452"/>
    </source>
</evidence>
<dbReference type="SUPFAM" id="SSF56954">
    <property type="entry name" value="Outer membrane efflux proteins (OEP)"/>
    <property type="match status" value="1"/>
</dbReference>
<dbReference type="PANTHER" id="PTHR30026">
    <property type="entry name" value="OUTER MEMBRANE PROTEIN TOLC"/>
    <property type="match status" value="1"/>
</dbReference>
<dbReference type="AlphaFoldDB" id="A0A2N0VEN6"/>
<sequence>MDPVMKVKNHILPLLFFCFYAFPTLAQQPDSLHQLKLQSVQVAIEFALENNPDLDVYNLNYQKARKEVSISKSSRYPTVSGTFTGQYNRDLPTSVLPGEIFGQPGQTIETQFGQEYNFNTGVTISKNILDWQSRMKTKIAEAQVMITEAETDLYRQHLSEQVAFYYYTAIITQKAIQISEKDRSIADSLLFLTRQNFEKGMVDRSALNHAKINVNNIAQSISESTSMYDQAVSSLKILLGLEANADIHFEDQAAITSAVLPDSPQIEADKELDLFIQQTDQTLVNVRLQKTAYLPKLSLTSYWGQQQFRDDFGLSFSDSDWNPYSYIGFSLSVPIFNGFAKRNQVNVAKIERSIAQQNLQQVQIQSEIQDQLLLSNYRNSLSQVESAYDTYQLWDQNRTLALQKYEKGLISLADYFKTFEDYLKAENNYLNTLSSMYSYYSTIISRQ</sequence>
<evidence type="ECO:0000256" key="3">
    <source>
        <dbReference type="ARBA" id="ARBA00022448"/>
    </source>
</evidence>
<keyword evidence="10" id="KW-1185">Reference proteome</keyword>
<feature type="signal peptide" evidence="8">
    <location>
        <begin position="1"/>
        <end position="26"/>
    </location>
</feature>
<evidence type="ECO:0000256" key="5">
    <source>
        <dbReference type="ARBA" id="ARBA00022692"/>
    </source>
</evidence>
<dbReference type="GO" id="GO:0015562">
    <property type="term" value="F:efflux transmembrane transporter activity"/>
    <property type="evidence" value="ECO:0007669"/>
    <property type="project" value="InterPro"/>
</dbReference>
<evidence type="ECO:0000256" key="8">
    <source>
        <dbReference type="SAM" id="SignalP"/>
    </source>
</evidence>
<dbReference type="EMBL" id="PISP01000006">
    <property type="protein sequence ID" value="PKD42647.1"/>
    <property type="molecule type" value="Genomic_DNA"/>
</dbReference>
<dbReference type="Gene3D" id="1.20.1600.10">
    <property type="entry name" value="Outer membrane efflux proteins (OEP)"/>
    <property type="match status" value="1"/>
</dbReference>
<dbReference type="InterPro" id="IPR003423">
    <property type="entry name" value="OMP_efflux"/>
</dbReference>
<dbReference type="GO" id="GO:1990281">
    <property type="term" value="C:efflux pump complex"/>
    <property type="evidence" value="ECO:0007669"/>
    <property type="project" value="TreeGrafter"/>
</dbReference>
<accession>A0A2N0VEN6</accession>
<dbReference type="InterPro" id="IPR051906">
    <property type="entry name" value="TolC-like"/>
</dbReference>
<dbReference type="Pfam" id="PF02321">
    <property type="entry name" value="OEP"/>
    <property type="match status" value="2"/>
</dbReference>
<evidence type="ECO:0000313" key="10">
    <source>
        <dbReference type="Proteomes" id="UP000233398"/>
    </source>
</evidence>
<proteinExistence type="inferred from homology"/>
<comment type="caution">
    <text evidence="9">The sequence shown here is derived from an EMBL/GenBank/DDBJ whole genome shotgun (WGS) entry which is preliminary data.</text>
</comment>
<comment type="subcellular location">
    <subcellularLocation>
        <location evidence="1">Cell outer membrane</location>
    </subcellularLocation>
</comment>
<comment type="similarity">
    <text evidence="2">Belongs to the outer membrane factor (OMF) (TC 1.B.17) family.</text>
</comment>
<keyword evidence="4" id="KW-1134">Transmembrane beta strand</keyword>
<dbReference type="GO" id="GO:0015288">
    <property type="term" value="F:porin activity"/>
    <property type="evidence" value="ECO:0007669"/>
    <property type="project" value="TreeGrafter"/>
</dbReference>